<sequence>MMYGSYAAPYLSAGMGYICLDGAACPTAQDAWNGPMRYVRTRSRRVCRDEIGVSSADEHRREEEGRREDGGILVCLREGISVRALAREDVLERRDHRPPPASSILQPPLPRPLPAAHLFPQIWRYLESPRESRCTAQNQHPAPTSFLPAILPC</sequence>
<reference evidence="2 3" key="1">
    <citation type="journal article" date="2016" name="Mol. Biol. Evol.">
        <title>Comparative Genomics of Early-Diverging Mushroom-Forming Fungi Provides Insights into the Origins of Lignocellulose Decay Capabilities.</title>
        <authorList>
            <person name="Nagy L.G."/>
            <person name="Riley R."/>
            <person name="Tritt A."/>
            <person name="Adam C."/>
            <person name="Daum C."/>
            <person name="Floudas D."/>
            <person name="Sun H."/>
            <person name="Yadav J.S."/>
            <person name="Pangilinan J."/>
            <person name="Larsson K.H."/>
            <person name="Matsuura K."/>
            <person name="Barry K."/>
            <person name="Labutti K."/>
            <person name="Kuo R."/>
            <person name="Ohm R.A."/>
            <person name="Bhattacharya S.S."/>
            <person name="Shirouzu T."/>
            <person name="Yoshinaga Y."/>
            <person name="Martin F.M."/>
            <person name="Grigoriev I.V."/>
            <person name="Hibbett D.S."/>
        </authorList>
    </citation>
    <scope>NUCLEOTIDE SEQUENCE [LARGE SCALE GENOMIC DNA]</scope>
    <source>
        <strain evidence="2 3">CBS 109695</strain>
    </source>
</reference>
<organism evidence="2 3">
    <name type="scientific">Athelia psychrophila</name>
    <dbReference type="NCBI Taxonomy" id="1759441"/>
    <lineage>
        <taxon>Eukaryota</taxon>
        <taxon>Fungi</taxon>
        <taxon>Dikarya</taxon>
        <taxon>Basidiomycota</taxon>
        <taxon>Agaricomycotina</taxon>
        <taxon>Agaricomycetes</taxon>
        <taxon>Agaricomycetidae</taxon>
        <taxon>Atheliales</taxon>
        <taxon>Atheliaceae</taxon>
        <taxon>Athelia</taxon>
    </lineage>
</organism>
<protein>
    <submittedName>
        <fullName evidence="2">Uncharacterized protein</fullName>
    </submittedName>
</protein>
<evidence type="ECO:0000313" key="3">
    <source>
        <dbReference type="Proteomes" id="UP000076532"/>
    </source>
</evidence>
<gene>
    <name evidence="2" type="ORF">FIBSPDRAFT_428468</name>
</gene>
<keyword evidence="3" id="KW-1185">Reference proteome</keyword>
<dbReference type="Proteomes" id="UP000076532">
    <property type="component" value="Unassembled WGS sequence"/>
</dbReference>
<dbReference type="EMBL" id="KV417965">
    <property type="protein sequence ID" value="KZP04057.1"/>
    <property type="molecule type" value="Genomic_DNA"/>
</dbReference>
<proteinExistence type="predicted"/>
<name>A0A167UL49_9AGAM</name>
<accession>A0A167UL49</accession>
<evidence type="ECO:0000256" key="1">
    <source>
        <dbReference type="SAM" id="MobiDB-lite"/>
    </source>
</evidence>
<dbReference type="AlphaFoldDB" id="A0A167UL49"/>
<evidence type="ECO:0000313" key="2">
    <source>
        <dbReference type="EMBL" id="KZP04057.1"/>
    </source>
</evidence>
<feature type="region of interest" description="Disordered" evidence="1">
    <location>
        <begin position="91"/>
        <end position="110"/>
    </location>
</feature>